<keyword evidence="1" id="KW-0812">Transmembrane</keyword>
<feature type="domain" description="DUF1707" evidence="2">
    <location>
        <begin position="7"/>
        <end position="59"/>
    </location>
</feature>
<sequence>MTFPDGLRIGDAERDAAMESLREHYAQGRLTHEEFEERLDVVLTARTGSDLARAGADLPDLPGMYGFGATENSGHGAVARDDGEYGEHEERWDHSWDQREWHRQWRRQWREARRLHRHAHRWGHHGRPHPGQWQQQWQQQWQEQWQEQWRNQAALQRLAAQRWAATRRHRAGHRGAPPFVPMLAGVIALTAIMGFGALKFLFLAWVVMALAGVLHRKHWHHRMSHSRR</sequence>
<gene>
    <name evidence="3" type="ORF">ACFQ08_14425</name>
</gene>
<accession>A0ABW3DSS3</accession>
<proteinExistence type="predicted"/>
<evidence type="ECO:0000256" key="1">
    <source>
        <dbReference type="SAM" id="Phobius"/>
    </source>
</evidence>
<dbReference type="Proteomes" id="UP001597024">
    <property type="component" value="Unassembled WGS sequence"/>
</dbReference>
<keyword evidence="1" id="KW-0472">Membrane</keyword>
<evidence type="ECO:0000259" key="2">
    <source>
        <dbReference type="Pfam" id="PF08044"/>
    </source>
</evidence>
<dbReference type="PANTHER" id="PTHR40763">
    <property type="entry name" value="MEMBRANE PROTEIN-RELATED"/>
    <property type="match status" value="1"/>
</dbReference>
<comment type="caution">
    <text evidence="3">The sequence shown here is derived from an EMBL/GenBank/DDBJ whole genome shotgun (WGS) entry which is preliminary data.</text>
</comment>
<keyword evidence="1" id="KW-1133">Transmembrane helix</keyword>
<name>A0ABW3DSS3_9ACTN</name>
<keyword evidence="4" id="KW-1185">Reference proteome</keyword>
<evidence type="ECO:0000313" key="3">
    <source>
        <dbReference type="EMBL" id="MFD0885743.1"/>
    </source>
</evidence>
<dbReference type="InterPro" id="IPR012551">
    <property type="entry name" value="DUF1707_SHOCT-like"/>
</dbReference>
<dbReference type="Pfam" id="PF08044">
    <property type="entry name" value="DUF1707"/>
    <property type="match status" value="1"/>
</dbReference>
<dbReference type="PANTHER" id="PTHR40763:SF5">
    <property type="entry name" value="MEMBRANE PROTEIN"/>
    <property type="match status" value="1"/>
</dbReference>
<evidence type="ECO:0000313" key="4">
    <source>
        <dbReference type="Proteomes" id="UP001597024"/>
    </source>
</evidence>
<organism evidence="3 4">
    <name type="scientific">Streptosporangium algeriense</name>
    <dbReference type="NCBI Taxonomy" id="1682748"/>
    <lineage>
        <taxon>Bacteria</taxon>
        <taxon>Bacillati</taxon>
        <taxon>Actinomycetota</taxon>
        <taxon>Actinomycetes</taxon>
        <taxon>Streptosporangiales</taxon>
        <taxon>Streptosporangiaceae</taxon>
        <taxon>Streptosporangium</taxon>
    </lineage>
</organism>
<feature type="transmembrane region" description="Helical" evidence="1">
    <location>
        <begin position="202"/>
        <end position="219"/>
    </location>
</feature>
<reference evidence="4" key="1">
    <citation type="journal article" date="2019" name="Int. J. Syst. Evol. Microbiol.">
        <title>The Global Catalogue of Microorganisms (GCM) 10K type strain sequencing project: providing services to taxonomists for standard genome sequencing and annotation.</title>
        <authorList>
            <consortium name="The Broad Institute Genomics Platform"/>
            <consortium name="The Broad Institute Genome Sequencing Center for Infectious Disease"/>
            <person name="Wu L."/>
            <person name="Ma J."/>
        </authorList>
    </citation>
    <scope>NUCLEOTIDE SEQUENCE [LARGE SCALE GENOMIC DNA]</scope>
    <source>
        <strain evidence="4">CCUG 62974</strain>
    </source>
</reference>
<protein>
    <submittedName>
        <fullName evidence="3">DUF1707 domain-containing protein</fullName>
    </submittedName>
</protein>
<dbReference type="EMBL" id="JBHTHX010000427">
    <property type="protein sequence ID" value="MFD0885743.1"/>
    <property type="molecule type" value="Genomic_DNA"/>
</dbReference>